<organism evidence="1 2">
    <name type="scientific">Sesamum alatum</name>
    <dbReference type="NCBI Taxonomy" id="300844"/>
    <lineage>
        <taxon>Eukaryota</taxon>
        <taxon>Viridiplantae</taxon>
        <taxon>Streptophyta</taxon>
        <taxon>Embryophyta</taxon>
        <taxon>Tracheophyta</taxon>
        <taxon>Spermatophyta</taxon>
        <taxon>Magnoliopsida</taxon>
        <taxon>eudicotyledons</taxon>
        <taxon>Gunneridae</taxon>
        <taxon>Pentapetalae</taxon>
        <taxon>asterids</taxon>
        <taxon>lamiids</taxon>
        <taxon>Lamiales</taxon>
        <taxon>Pedaliaceae</taxon>
        <taxon>Sesamum</taxon>
    </lineage>
</organism>
<comment type="caution">
    <text evidence="1">The sequence shown here is derived from an EMBL/GenBank/DDBJ whole genome shotgun (WGS) entry which is preliminary data.</text>
</comment>
<evidence type="ECO:0000313" key="2">
    <source>
        <dbReference type="Proteomes" id="UP001293254"/>
    </source>
</evidence>
<dbReference type="EMBL" id="JACGWO010000004">
    <property type="protein sequence ID" value="KAK4429355.1"/>
    <property type="molecule type" value="Genomic_DNA"/>
</dbReference>
<dbReference type="AlphaFoldDB" id="A0AAE1YFJ7"/>
<name>A0AAE1YFJ7_9LAMI</name>
<reference evidence="1" key="1">
    <citation type="submission" date="2020-06" db="EMBL/GenBank/DDBJ databases">
        <authorList>
            <person name="Li T."/>
            <person name="Hu X."/>
            <person name="Zhang T."/>
            <person name="Song X."/>
            <person name="Zhang H."/>
            <person name="Dai N."/>
            <person name="Sheng W."/>
            <person name="Hou X."/>
            <person name="Wei L."/>
        </authorList>
    </citation>
    <scope>NUCLEOTIDE SEQUENCE</scope>
    <source>
        <strain evidence="1">3651</strain>
        <tissue evidence="1">Leaf</tissue>
    </source>
</reference>
<evidence type="ECO:0000313" key="1">
    <source>
        <dbReference type="EMBL" id="KAK4429355.1"/>
    </source>
</evidence>
<reference evidence="1" key="2">
    <citation type="journal article" date="2024" name="Plant">
        <title>Genomic evolution and insights into agronomic trait innovations of Sesamum species.</title>
        <authorList>
            <person name="Miao H."/>
            <person name="Wang L."/>
            <person name="Qu L."/>
            <person name="Liu H."/>
            <person name="Sun Y."/>
            <person name="Le M."/>
            <person name="Wang Q."/>
            <person name="Wei S."/>
            <person name="Zheng Y."/>
            <person name="Lin W."/>
            <person name="Duan Y."/>
            <person name="Cao H."/>
            <person name="Xiong S."/>
            <person name="Wang X."/>
            <person name="Wei L."/>
            <person name="Li C."/>
            <person name="Ma Q."/>
            <person name="Ju M."/>
            <person name="Zhao R."/>
            <person name="Li G."/>
            <person name="Mu C."/>
            <person name="Tian Q."/>
            <person name="Mei H."/>
            <person name="Zhang T."/>
            <person name="Gao T."/>
            <person name="Zhang H."/>
        </authorList>
    </citation>
    <scope>NUCLEOTIDE SEQUENCE</scope>
    <source>
        <strain evidence="1">3651</strain>
    </source>
</reference>
<sequence length="127" mass="13548">MLGTSGISCWRNSLSSLYSISIRRSSTESSGRGGAGDGARLLPIDPASAEGPAWLALFGLFSLARHIRRFDLPDIRDLAYLILSVATTLHTFGGSVSHLFHRAFSFSLVPSDGALTRGPASTTRIKV</sequence>
<accession>A0AAE1YFJ7</accession>
<dbReference type="Proteomes" id="UP001293254">
    <property type="component" value="Unassembled WGS sequence"/>
</dbReference>
<proteinExistence type="predicted"/>
<protein>
    <submittedName>
        <fullName evidence="1">Uncharacterized protein</fullName>
    </submittedName>
</protein>
<gene>
    <name evidence="1" type="ORF">Salat_1235900</name>
</gene>
<keyword evidence="2" id="KW-1185">Reference proteome</keyword>